<evidence type="ECO:0000313" key="4">
    <source>
        <dbReference type="Proteomes" id="UP000018857"/>
    </source>
</evidence>
<accession>W1RT82</accession>
<evidence type="ECO:0000313" key="3">
    <source>
        <dbReference type="EMBL" id="ETI58078.1"/>
    </source>
</evidence>
<dbReference type="Pfam" id="PF03693">
    <property type="entry name" value="ParD_antitoxin"/>
    <property type="match status" value="1"/>
</dbReference>
<dbReference type="OrthoDB" id="9815501at2"/>
<dbReference type="GO" id="GO:0006355">
    <property type="term" value="P:regulation of DNA-templated transcription"/>
    <property type="evidence" value="ECO:0007669"/>
    <property type="project" value="InterPro"/>
</dbReference>
<keyword evidence="2" id="KW-1277">Toxin-antitoxin system</keyword>
<dbReference type="InterPro" id="IPR038296">
    <property type="entry name" value="ParD_sf"/>
</dbReference>
<evidence type="ECO:0000256" key="1">
    <source>
        <dbReference type="ARBA" id="ARBA00017940"/>
    </source>
</evidence>
<proteinExistence type="predicted"/>
<dbReference type="STRING" id="1208321.D104_16025"/>
<dbReference type="InterPro" id="IPR022789">
    <property type="entry name" value="ParD"/>
</dbReference>
<comment type="caution">
    <text evidence="3">The sequence shown here is derived from an EMBL/GenBank/DDBJ whole genome shotgun (WGS) entry which is preliminary data.</text>
</comment>
<dbReference type="AlphaFoldDB" id="W1RT82"/>
<dbReference type="eggNOG" id="COG3609">
    <property type="taxonomic scope" value="Bacteria"/>
</dbReference>
<dbReference type="RefSeq" id="WP_024025239.1">
    <property type="nucleotide sequence ID" value="NZ_AYOZ01000060.1"/>
</dbReference>
<dbReference type="EMBL" id="AYOZ01000060">
    <property type="protein sequence ID" value="ETI58078.1"/>
    <property type="molecule type" value="Genomic_DNA"/>
</dbReference>
<dbReference type="PATRIC" id="fig|1208321.3.peg.3185"/>
<sequence>MNISFTDTQETYIAAQVKGGDFQNASEVVRDALRLHQIYRHRIIEDLRVEIAKGWGGETSPNNVQDIINTKLKEKRP</sequence>
<dbReference type="NCBIfam" id="TIGR02606">
    <property type="entry name" value="antidote_CC2985"/>
    <property type="match status" value="1"/>
</dbReference>
<gene>
    <name evidence="3" type="ORF">D104_16025</name>
</gene>
<dbReference type="Gene3D" id="6.10.10.120">
    <property type="entry name" value="Antitoxin ParD1-like"/>
    <property type="match status" value="1"/>
</dbReference>
<keyword evidence="4" id="KW-1185">Reference proteome</keyword>
<organism evidence="3 4">
    <name type="scientific">Marinomonas profundimaris</name>
    <dbReference type="NCBI Taxonomy" id="1208321"/>
    <lineage>
        <taxon>Bacteria</taxon>
        <taxon>Pseudomonadati</taxon>
        <taxon>Pseudomonadota</taxon>
        <taxon>Gammaproteobacteria</taxon>
        <taxon>Oceanospirillales</taxon>
        <taxon>Oceanospirillaceae</taxon>
        <taxon>Marinomonas</taxon>
    </lineage>
</organism>
<dbReference type="SUPFAM" id="SSF47598">
    <property type="entry name" value="Ribbon-helix-helix"/>
    <property type="match status" value="1"/>
</dbReference>
<protein>
    <recommendedName>
        <fullName evidence="1">Antitoxin ParD</fullName>
    </recommendedName>
</protein>
<dbReference type="Proteomes" id="UP000018857">
    <property type="component" value="Unassembled WGS sequence"/>
</dbReference>
<dbReference type="InterPro" id="IPR010985">
    <property type="entry name" value="Ribbon_hlx_hlx"/>
</dbReference>
<name>W1RT82_9GAMM</name>
<reference evidence="3 4" key="1">
    <citation type="journal article" date="2014" name="Genome Announc.">
        <title>Draft Genome Sequence of Marinomonas sp. Strain D104, a Polycyclic Aromatic Hydrocarbon-Degrading Bacterium from the Deep-Sea Sediment of the Arctic Ocean.</title>
        <authorList>
            <person name="Dong C."/>
            <person name="Bai X."/>
            <person name="Lai Q."/>
            <person name="Xie Y."/>
            <person name="Chen X."/>
            <person name="Shao Z."/>
        </authorList>
    </citation>
    <scope>NUCLEOTIDE SEQUENCE [LARGE SCALE GENOMIC DNA]</scope>
    <source>
        <strain evidence="3 4">D104</strain>
    </source>
</reference>
<evidence type="ECO:0000256" key="2">
    <source>
        <dbReference type="ARBA" id="ARBA00022649"/>
    </source>
</evidence>